<dbReference type="InterPro" id="IPR023045">
    <property type="entry name" value="MoaC"/>
</dbReference>
<dbReference type="KEGG" id="slom:PXH66_17690"/>
<dbReference type="InterPro" id="IPR002820">
    <property type="entry name" value="Mopterin_CF_biosynth-C_dom"/>
</dbReference>
<feature type="domain" description="Molybdopterin cofactor biosynthesis C (MoaC)" evidence="7">
    <location>
        <begin position="13"/>
        <end position="154"/>
    </location>
</feature>
<evidence type="ECO:0000256" key="2">
    <source>
        <dbReference type="ARBA" id="ARBA00005046"/>
    </source>
</evidence>
<evidence type="ECO:0000313" key="8">
    <source>
        <dbReference type="EMBL" id="WED67520.1"/>
    </source>
</evidence>
<dbReference type="Pfam" id="PF01967">
    <property type="entry name" value="MoaC"/>
    <property type="match status" value="1"/>
</dbReference>
<keyword evidence="5 8" id="KW-0456">Lyase</keyword>
<evidence type="ECO:0000313" key="9">
    <source>
        <dbReference type="Proteomes" id="UP001218638"/>
    </source>
</evidence>
<dbReference type="InterPro" id="IPR047594">
    <property type="entry name" value="MoaC_bact/euk"/>
</dbReference>
<dbReference type="AlphaFoldDB" id="A0AAF0CT14"/>
<evidence type="ECO:0000256" key="4">
    <source>
        <dbReference type="ARBA" id="ARBA00023150"/>
    </source>
</evidence>
<protein>
    <recommendedName>
        <fullName evidence="3">cyclic pyranopterin monophosphate synthase</fullName>
        <ecNumber evidence="3">4.6.1.17</ecNumber>
    </recommendedName>
</protein>
<dbReference type="InterPro" id="IPR050105">
    <property type="entry name" value="MoCo_biosynth_MoaA/MoaC"/>
</dbReference>
<dbReference type="InterPro" id="IPR036522">
    <property type="entry name" value="MoaC_sf"/>
</dbReference>
<organism evidence="8 9">
    <name type="scientific">Synoicihabitans lomoniglobus</name>
    <dbReference type="NCBI Taxonomy" id="2909285"/>
    <lineage>
        <taxon>Bacteria</taxon>
        <taxon>Pseudomonadati</taxon>
        <taxon>Verrucomicrobiota</taxon>
        <taxon>Opitutia</taxon>
        <taxon>Opitutales</taxon>
        <taxon>Opitutaceae</taxon>
        <taxon>Synoicihabitans</taxon>
    </lineage>
</organism>
<comment type="function">
    <text evidence="6">Catalyzes the conversion of (8S)-3',8-cyclo-7,8-dihydroguanosine 5'-triphosphate to cyclic pyranopterin monophosphate (cPMP).</text>
</comment>
<dbReference type="PANTHER" id="PTHR22960">
    <property type="entry name" value="MOLYBDOPTERIN COFACTOR SYNTHESIS PROTEIN A"/>
    <property type="match status" value="1"/>
</dbReference>
<evidence type="ECO:0000256" key="6">
    <source>
        <dbReference type="ARBA" id="ARBA00055087"/>
    </source>
</evidence>
<sequence>MLSHLDDQNRPRMVDVGAKAVTARQARARALVHLPPALAALVADNEIVGKKGPVFQTASLAGTMAVKRTSDLIPLCHPLPIEKCTIELHAGAPAADGSIDVEVLCTVGVTAKTGVEMEALTGATIAALTLYDMGKAVTPDIVIHDIRLVAKTGGKSDYQAPITPA</sequence>
<evidence type="ECO:0000256" key="5">
    <source>
        <dbReference type="ARBA" id="ARBA00023239"/>
    </source>
</evidence>
<dbReference type="NCBIfam" id="TIGR00581">
    <property type="entry name" value="moaC"/>
    <property type="match status" value="1"/>
</dbReference>
<dbReference type="Gene3D" id="3.30.70.640">
    <property type="entry name" value="Molybdopterin cofactor biosynthesis C (MoaC) domain"/>
    <property type="match status" value="1"/>
</dbReference>
<dbReference type="SUPFAM" id="SSF55040">
    <property type="entry name" value="Molybdenum cofactor biosynthesis protein C, MoaC"/>
    <property type="match status" value="1"/>
</dbReference>
<gene>
    <name evidence="8" type="primary">moaC</name>
    <name evidence="8" type="ORF">PXH66_17690</name>
</gene>
<reference evidence="8" key="1">
    <citation type="submission" date="2023-03" db="EMBL/GenBank/DDBJ databases">
        <title>Lomoglobus Profundus gen. nov., sp. nov., a novel member of the phylum Verrucomicrobia, isolated from deep-marine sediment of South China Sea.</title>
        <authorList>
            <person name="Ahmad T."/>
            <person name="Ishaq S.E."/>
            <person name="Wang F."/>
        </authorList>
    </citation>
    <scope>NUCLEOTIDE SEQUENCE</scope>
    <source>
        <strain evidence="8">LMO-M01</strain>
    </source>
</reference>
<dbReference type="Proteomes" id="UP001218638">
    <property type="component" value="Chromosome"/>
</dbReference>
<evidence type="ECO:0000256" key="3">
    <source>
        <dbReference type="ARBA" id="ARBA00012575"/>
    </source>
</evidence>
<keyword evidence="9" id="KW-1185">Reference proteome</keyword>
<dbReference type="CDD" id="cd01420">
    <property type="entry name" value="MoaC_PE"/>
    <property type="match status" value="1"/>
</dbReference>
<dbReference type="EC" id="4.6.1.17" evidence="3"/>
<proteinExistence type="predicted"/>
<evidence type="ECO:0000259" key="7">
    <source>
        <dbReference type="Pfam" id="PF01967"/>
    </source>
</evidence>
<dbReference type="GO" id="GO:0006777">
    <property type="term" value="P:Mo-molybdopterin cofactor biosynthetic process"/>
    <property type="evidence" value="ECO:0007669"/>
    <property type="project" value="UniProtKB-KW"/>
</dbReference>
<dbReference type="EMBL" id="CP119075">
    <property type="protein sequence ID" value="WED67520.1"/>
    <property type="molecule type" value="Genomic_DNA"/>
</dbReference>
<dbReference type="GO" id="GO:0061799">
    <property type="term" value="F:cyclic pyranopterin monophosphate synthase activity"/>
    <property type="evidence" value="ECO:0007669"/>
    <property type="project" value="UniProtKB-EC"/>
</dbReference>
<name>A0AAF0CT14_9BACT</name>
<dbReference type="NCBIfam" id="NF006870">
    <property type="entry name" value="PRK09364.1"/>
    <property type="match status" value="1"/>
</dbReference>
<comment type="pathway">
    <text evidence="2">Cofactor biosynthesis; molybdopterin biosynthesis.</text>
</comment>
<evidence type="ECO:0000256" key="1">
    <source>
        <dbReference type="ARBA" id="ARBA00001637"/>
    </source>
</evidence>
<accession>A0AAF0CT14</accession>
<comment type="catalytic activity">
    <reaction evidence="1">
        <text>(8S)-3',8-cyclo-7,8-dihydroguanosine 5'-triphosphate = cyclic pyranopterin phosphate + diphosphate</text>
        <dbReference type="Rhea" id="RHEA:49580"/>
        <dbReference type="ChEBI" id="CHEBI:33019"/>
        <dbReference type="ChEBI" id="CHEBI:59648"/>
        <dbReference type="ChEBI" id="CHEBI:131766"/>
        <dbReference type="EC" id="4.6.1.17"/>
    </reaction>
</comment>
<keyword evidence="4" id="KW-0501">Molybdenum cofactor biosynthesis</keyword>